<dbReference type="PROSITE" id="PS51257">
    <property type="entry name" value="PROKAR_LIPOPROTEIN"/>
    <property type="match status" value="1"/>
</dbReference>
<keyword evidence="3" id="KW-1185">Reference proteome</keyword>
<keyword evidence="1" id="KW-0732">Signal</keyword>
<feature type="signal peptide" evidence="1">
    <location>
        <begin position="1"/>
        <end position="18"/>
    </location>
</feature>
<comment type="caution">
    <text evidence="2">The sequence shown here is derived from an EMBL/GenBank/DDBJ whole genome shotgun (WGS) entry which is preliminary data.</text>
</comment>
<name>A0A919X4T7_9BACI</name>
<dbReference type="InterPro" id="IPR046720">
    <property type="entry name" value="DUF6612"/>
</dbReference>
<feature type="chain" id="PRO_5038358890" description="Lipoprotein" evidence="1">
    <location>
        <begin position="19"/>
        <end position="268"/>
    </location>
</feature>
<evidence type="ECO:0000313" key="3">
    <source>
        <dbReference type="Proteomes" id="UP000676917"/>
    </source>
</evidence>
<dbReference type="Proteomes" id="UP000676917">
    <property type="component" value="Unassembled WGS sequence"/>
</dbReference>
<dbReference type="EMBL" id="BORP01000001">
    <property type="protein sequence ID" value="GIO25892.1"/>
    <property type="molecule type" value="Genomic_DNA"/>
</dbReference>
<sequence length="268" mass="30492">MKKWLVGIAFVFTSFTLAACSESAEEVYTRALEAAEKMESAEVSTVLNQEISMANEGKVTIESDMEGSVVLEPLAMHQKGKMAMSLEGEESLNMDTEIYLVDDEMYVFESLTNQWIKADSSLIPIETLTADQPNVTEQLKMVEDYIQDLEFEEKDNEFIFKLTADGEDFKKLTQQMLEEYLPEDITNEIGDLSTLLEEMDIKKLSVEMVLDNKTYDLKKYNLVMEMTMNVEGEEISIIQNVKSTYKKINTIDKIEVPQEVKDDAVDAS</sequence>
<dbReference type="AlphaFoldDB" id="A0A919X4T7"/>
<evidence type="ECO:0000313" key="2">
    <source>
        <dbReference type="EMBL" id="GIO25892.1"/>
    </source>
</evidence>
<reference evidence="2" key="1">
    <citation type="submission" date="2021-03" db="EMBL/GenBank/DDBJ databases">
        <title>Antimicrobial resistance genes in bacteria isolated from Japanese honey, and their potential for conferring macrolide and lincosamide resistance in the American foulbrood pathogen Paenibacillus larvae.</title>
        <authorList>
            <person name="Okamoto M."/>
            <person name="Kumagai M."/>
            <person name="Kanamori H."/>
            <person name="Takamatsu D."/>
        </authorList>
    </citation>
    <scope>NUCLEOTIDE SEQUENCE</scope>
    <source>
        <strain evidence="2">J43TS3</strain>
    </source>
</reference>
<dbReference type="RefSeq" id="WP_212919398.1">
    <property type="nucleotide sequence ID" value="NZ_BORP01000001.1"/>
</dbReference>
<evidence type="ECO:0008006" key="4">
    <source>
        <dbReference type="Google" id="ProtNLM"/>
    </source>
</evidence>
<dbReference type="Pfam" id="PF20316">
    <property type="entry name" value="DUF6612"/>
    <property type="match status" value="1"/>
</dbReference>
<proteinExistence type="predicted"/>
<organism evidence="2 3">
    <name type="scientific">Ornithinibacillus bavariensis</name>
    <dbReference type="NCBI Taxonomy" id="545502"/>
    <lineage>
        <taxon>Bacteria</taxon>
        <taxon>Bacillati</taxon>
        <taxon>Bacillota</taxon>
        <taxon>Bacilli</taxon>
        <taxon>Bacillales</taxon>
        <taxon>Bacillaceae</taxon>
        <taxon>Ornithinibacillus</taxon>
    </lineage>
</organism>
<dbReference type="Gene3D" id="2.50.20.20">
    <property type="match status" value="1"/>
</dbReference>
<evidence type="ECO:0000256" key="1">
    <source>
        <dbReference type="SAM" id="SignalP"/>
    </source>
</evidence>
<protein>
    <recommendedName>
        <fullName evidence="4">Lipoprotein</fullName>
    </recommendedName>
</protein>
<accession>A0A919X4T7</accession>
<gene>
    <name evidence="2" type="ORF">J43TS3_05030</name>
</gene>